<dbReference type="Gene3D" id="2.130.10.10">
    <property type="entry name" value="YVTN repeat-like/Quinoprotein amine dehydrogenase"/>
    <property type="match status" value="1"/>
</dbReference>
<protein>
    <submittedName>
        <fullName evidence="3">AlNc14C241G9473 protein</fullName>
    </submittedName>
</protein>
<dbReference type="PANTHER" id="PTHR44472">
    <property type="entry name" value="DDB1- AND CUL4-ASSOCIATED FACTOR 4-RELATED"/>
    <property type="match status" value="1"/>
</dbReference>
<dbReference type="HOGENOM" id="CLU_624720_0_0_1"/>
<evidence type="ECO:0000256" key="2">
    <source>
        <dbReference type="ARBA" id="ARBA00022737"/>
    </source>
</evidence>
<dbReference type="SUPFAM" id="SSF50978">
    <property type="entry name" value="WD40 repeat-like"/>
    <property type="match status" value="1"/>
</dbReference>
<name>F0WSY4_9STRA</name>
<reference evidence="3" key="1">
    <citation type="journal article" date="2011" name="PLoS Biol.">
        <title>Gene gain and loss during evolution of obligate parasitism in the white rust pathogen of Arabidopsis thaliana.</title>
        <authorList>
            <person name="Kemen E."/>
            <person name="Gardiner A."/>
            <person name="Schultz-Larsen T."/>
            <person name="Kemen A.C."/>
            <person name="Balmuth A.L."/>
            <person name="Robert-Seilaniantz A."/>
            <person name="Bailey K."/>
            <person name="Holub E."/>
            <person name="Studholme D.J."/>
            <person name="Maclean D."/>
            <person name="Jones J.D."/>
        </authorList>
    </citation>
    <scope>NUCLEOTIDE SEQUENCE</scope>
</reference>
<gene>
    <name evidence="3" type="primary">AlNc14C241G9473</name>
    <name evidence="3" type="ORF">ALNC14_106120</name>
</gene>
<dbReference type="InterPro" id="IPR015943">
    <property type="entry name" value="WD40/YVTN_repeat-like_dom_sf"/>
</dbReference>
<accession>F0WSY4</accession>
<evidence type="ECO:0000313" key="3">
    <source>
        <dbReference type="EMBL" id="CCA24468.1"/>
    </source>
</evidence>
<evidence type="ECO:0000256" key="1">
    <source>
        <dbReference type="ARBA" id="ARBA00022574"/>
    </source>
</evidence>
<organism evidence="3">
    <name type="scientific">Albugo laibachii Nc14</name>
    <dbReference type="NCBI Taxonomy" id="890382"/>
    <lineage>
        <taxon>Eukaryota</taxon>
        <taxon>Sar</taxon>
        <taxon>Stramenopiles</taxon>
        <taxon>Oomycota</taxon>
        <taxon>Peronosporomycetes</taxon>
        <taxon>Albuginales</taxon>
        <taxon>Albuginaceae</taxon>
        <taxon>Albugo</taxon>
    </lineage>
</organism>
<reference evidence="3" key="2">
    <citation type="submission" date="2011-02" db="EMBL/GenBank/DDBJ databases">
        <authorList>
            <person name="MacLean D."/>
        </authorList>
    </citation>
    <scope>NUCLEOTIDE SEQUENCE</scope>
</reference>
<sequence length="439" mass="49848">MTAMRRPKHNRESHPQLKGFFFDTETKKYYKLPKTHDPIAWVPAKQKVSITSPKRLSRRKHLILAHLREREVDASVTLNVARRRVSMRSLFSLLRKDSSDSKAFALQRGITAAAPHPCNSTMVVADQFASLKFLQWNKTAQCIPLSGAELVTSLAWQRDTSSMQPMLLCSFLGSPPCDPDVRMEQSRIVRSNTKTVHLYRQGSCTNNDGRFAQGNSWSVVDPWSVLWNPCNPSQFVVGCGRKSRNAVLVDVQSRRWLTAPDGRNQSDVFAQAISPSNDKIIVNGTRSGLLWIWDVRASKRSMEESIMHTDKRRNRSATNTSVKHLVLCRDMIHLVRQQGSGELSIFDLRMHRKLAELVKPFKSSTKMMRFDVDSTESIIACADLNAMSSVNFYELNSGQHFSTLRAPTKSKHAVGQVHWSNDTELWMVSENLVTLHPLF</sequence>
<dbReference type="PANTHER" id="PTHR44472:SF1">
    <property type="entry name" value="DDB1 AND CUL4 ASSOCIATED FACTOR 4"/>
    <property type="match status" value="1"/>
</dbReference>
<dbReference type="GO" id="GO:0080008">
    <property type="term" value="C:Cul4-RING E3 ubiquitin ligase complex"/>
    <property type="evidence" value="ECO:0007669"/>
    <property type="project" value="TreeGrafter"/>
</dbReference>
<dbReference type="InterPro" id="IPR052254">
    <property type="entry name" value="CUL4-DDB1_E3_ligase_receptor"/>
</dbReference>
<keyword evidence="1" id="KW-0853">WD repeat</keyword>
<proteinExistence type="predicted"/>
<dbReference type="EMBL" id="FR824286">
    <property type="protein sequence ID" value="CCA24468.1"/>
    <property type="molecule type" value="Genomic_DNA"/>
</dbReference>
<dbReference type="AlphaFoldDB" id="F0WSY4"/>
<dbReference type="InterPro" id="IPR036322">
    <property type="entry name" value="WD40_repeat_dom_sf"/>
</dbReference>
<keyword evidence="2" id="KW-0677">Repeat</keyword>